<comment type="caution">
    <text evidence="2">The sequence shown here is derived from an EMBL/GenBank/DDBJ whole genome shotgun (WGS) entry which is preliminary data.</text>
</comment>
<proteinExistence type="predicted"/>
<dbReference type="EMBL" id="PDNA01000012">
    <property type="protein sequence ID" value="PGH26904.1"/>
    <property type="molecule type" value="Genomic_DNA"/>
</dbReference>
<organism evidence="2 3">
    <name type="scientific">Polytolypa hystricis (strain UAMH7299)</name>
    <dbReference type="NCBI Taxonomy" id="1447883"/>
    <lineage>
        <taxon>Eukaryota</taxon>
        <taxon>Fungi</taxon>
        <taxon>Dikarya</taxon>
        <taxon>Ascomycota</taxon>
        <taxon>Pezizomycotina</taxon>
        <taxon>Eurotiomycetes</taxon>
        <taxon>Eurotiomycetidae</taxon>
        <taxon>Onygenales</taxon>
        <taxon>Onygenales incertae sedis</taxon>
        <taxon>Polytolypa</taxon>
    </lineage>
</organism>
<accession>A0A2B7YS97</accession>
<dbReference type="OrthoDB" id="3527137at2759"/>
<dbReference type="Proteomes" id="UP000224634">
    <property type="component" value="Unassembled WGS sequence"/>
</dbReference>
<evidence type="ECO:0000313" key="3">
    <source>
        <dbReference type="Proteomes" id="UP000224634"/>
    </source>
</evidence>
<sequence length="168" mass="18984">MSTPLTSTEVQTDSSLVTHARIVVHTLGAVTPQTSDNHWSIYLTLPDNAGSIRINMRANFGDPTGILDWTKQTYTLANSAIQHWDFPLALGTTVGHIARLIYGNRRERFDMSGGGSGCRWWVYTVVSDMTKAGYLPQDTPARIWPEMLYRYHTQKSRLPLHMVHGTFY</sequence>
<protein>
    <recommendedName>
        <fullName evidence="1">DUF7770 domain-containing protein</fullName>
    </recommendedName>
</protein>
<dbReference type="InterPro" id="IPR056672">
    <property type="entry name" value="DUF7770"/>
</dbReference>
<gene>
    <name evidence="2" type="ORF">AJ80_01487</name>
</gene>
<evidence type="ECO:0000259" key="1">
    <source>
        <dbReference type="Pfam" id="PF24968"/>
    </source>
</evidence>
<dbReference type="AlphaFoldDB" id="A0A2B7YS97"/>
<keyword evidence="3" id="KW-1185">Reference proteome</keyword>
<name>A0A2B7YS97_POLH7</name>
<dbReference type="STRING" id="1447883.A0A2B7YS97"/>
<reference evidence="2 3" key="1">
    <citation type="submission" date="2017-10" db="EMBL/GenBank/DDBJ databases">
        <title>Comparative genomics in systemic dimorphic fungi from Ajellomycetaceae.</title>
        <authorList>
            <person name="Munoz J.F."/>
            <person name="Mcewen J.G."/>
            <person name="Clay O.K."/>
            <person name="Cuomo C.A."/>
        </authorList>
    </citation>
    <scope>NUCLEOTIDE SEQUENCE [LARGE SCALE GENOMIC DNA]</scope>
    <source>
        <strain evidence="2 3">UAMH7299</strain>
    </source>
</reference>
<dbReference type="Pfam" id="PF24968">
    <property type="entry name" value="DUF7770"/>
    <property type="match status" value="1"/>
</dbReference>
<feature type="domain" description="DUF7770" evidence="1">
    <location>
        <begin position="21"/>
        <end position="168"/>
    </location>
</feature>
<evidence type="ECO:0000313" key="2">
    <source>
        <dbReference type="EMBL" id="PGH26904.1"/>
    </source>
</evidence>